<accession>A0ABQ4E472</accession>
<protein>
    <submittedName>
        <fullName evidence="2">Uncharacterized protein</fullName>
    </submittedName>
</protein>
<sequence length="60" mass="6588">MAVRPRRDGAAQAPARQPIGRARGSGRYLRAAPPGKAPDRPAIRHLRITFTVRGNRFARA</sequence>
<reference evidence="2 3" key="1">
    <citation type="submission" date="2021-01" db="EMBL/GenBank/DDBJ databases">
        <title>Whole genome shotgun sequence of Plantactinospora endophytica NBRC 110450.</title>
        <authorList>
            <person name="Komaki H."/>
            <person name="Tamura T."/>
        </authorList>
    </citation>
    <scope>NUCLEOTIDE SEQUENCE [LARGE SCALE GENOMIC DNA]</scope>
    <source>
        <strain evidence="2 3">NBRC 110450</strain>
    </source>
</reference>
<proteinExistence type="predicted"/>
<organism evidence="2 3">
    <name type="scientific">Plantactinospora endophytica</name>
    <dbReference type="NCBI Taxonomy" id="673535"/>
    <lineage>
        <taxon>Bacteria</taxon>
        <taxon>Bacillati</taxon>
        <taxon>Actinomycetota</taxon>
        <taxon>Actinomycetes</taxon>
        <taxon>Micromonosporales</taxon>
        <taxon>Micromonosporaceae</taxon>
        <taxon>Plantactinospora</taxon>
    </lineage>
</organism>
<dbReference type="Proteomes" id="UP000646749">
    <property type="component" value="Unassembled WGS sequence"/>
</dbReference>
<evidence type="ECO:0000256" key="1">
    <source>
        <dbReference type="SAM" id="MobiDB-lite"/>
    </source>
</evidence>
<dbReference type="EMBL" id="BONW01000021">
    <property type="protein sequence ID" value="GIG89497.1"/>
    <property type="molecule type" value="Genomic_DNA"/>
</dbReference>
<comment type="caution">
    <text evidence="2">The sequence shown here is derived from an EMBL/GenBank/DDBJ whole genome shotgun (WGS) entry which is preliminary data.</text>
</comment>
<gene>
    <name evidence="2" type="ORF">Pen02_44330</name>
</gene>
<evidence type="ECO:0000313" key="2">
    <source>
        <dbReference type="EMBL" id="GIG89497.1"/>
    </source>
</evidence>
<evidence type="ECO:0000313" key="3">
    <source>
        <dbReference type="Proteomes" id="UP000646749"/>
    </source>
</evidence>
<name>A0ABQ4E472_9ACTN</name>
<keyword evidence="3" id="KW-1185">Reference proteome</keyword>
<feature type="region of interest" description="Disordered" evidence="1">
    <location>
        <begin position="1"/>
        <end position="40"/>
    </location>
</feature>